<name>A0A381Y7X3_9ZZZZ</name>
<dbReference type="AlphaFoldDB" id="A0A381Y7X3"/>
<dbReference type="EMBL" id="UINC01017596">
    <property type="protein sequence ID" value="SVA73124.1"/>
    <property type="molecule type" value="Genomic_DNA"/>
</dbReference>
<proteinExistence type="predicted"/>
<accession>A0A381Y7X3</accession>
<sequence>MTLSKEKLLDRARDELFSHINRCGVLTAAEDDQVHWLGETIEYIGERYPDLTDGDLRGLHEIGICFCKPTIAHGAASAAKKMEDAPVA</sequence>
<gene>
    <name evidence="1" type="ORF">METZ01_LOCUS125978</name>
</gene>
<protein>
    <submittedName>
        <fullName evidence="1">Uncharacterized protein</fullName>
    </submittedName>
</protein>
<organism evidence="1">
    <name type="scientific">marine metagenome</name>
    <dbReference type="NCBI Taxonomy" id="408172"/>
    <lineage>
        <taxon>unclassified sequences</taxon>
        <taxon>metagenomes</taxon>
        <taxon>ecological metagenomes</taxon>
    </lineage>
</organism>
<reference evidence="1" key="1">
    <citation type="submission" date="2018-05" db="EMBL/GenBank/DDBJ databases">
        <authorList>
            <person name="Lanie J.A."/>
            <person name="Ng W.-L."/>
            <person name="Kazmierczak K.M."/>
            <person name="Andrzejewski T.M."/>
            <person name="Davidsen T.M."/>
            <person name="Wayne K.J."/>
            <person name="Tettelin H."/>
            <person name="Glass J.I."/>
            <person name="Rusch D."/>
            <person name="Podicherti R."/>
            <person name="Tsui H.-C.T."/>
            <person name="Winkler M.E."/>
        </authorList>
    </citation>
    <scope>NUCLEOTIDE SEQUENCE</scope>
</reference>
<evidence type="ECO:0000313" key="1">
    <source>
        <dbReference type="EMBL" id="SVA73124.1"/>
    </source>
</evidence>